<evidence type="ECO:0000313" key="2">
    <source>
        <dbReference type="EMBL" id="KAK7882058.1"/>
    </source>
</evidence>
<sequence length="263" mass="29421">METVPEAPIFCVSPGPDLKQEIPETSEIKEEPEEQSIKQEEELISKDQGLELGEMSVSQTLRALVNARLTAAAEDIVALFDGKIAEFEEELCRCKQENQRKQELLDEALKARSPIVVTHTDRGVQMSCVSPGPALKQVKEESEEQSIKQEEEQLTLCVPGCSGVCVKTKQHHTEPKKKSKLKERTSAQSHISTQTLSETLSTLLTLTMMKTGELHSAVQTKSRPEAQAQHHKTLLCPPKTTQRETLETMDTCLQLLKPLKRRI</sequence>
<protein>
    <submittedName>
        <fullName evidence="2">Uncharacterized protein</fullName>
    </submittedName>
</protein>
<feature type="region of interest" description="Disordered" evidence="1">
    <location>
        <begin position="1"/>
        <end position="42"/>
    </location>
</feature>
<organism evidence="2 3">
    <name type="scientific">Mugilogobius chulae</name>
    <name type="common">yellowstripe goby</name>
    <dbReference type="NCBI Taxonomy" id="88201"/>
    <lineage>
        <taxon>Eukaryota</taxon>
        <taxon>Metazoa</taxon>
        <taxon>Chordata</taxon>
        <taxon>Craniata</taxon>
        <taxon>Vertebrata</taxon>
        <taxon>Euteleostomi</taxon>
        <taxon>Actinopterygii</taxon>
        <taxon>Neopterygii</taxon>
        <taxon>Teleostei</taxon>
        <taxon>Neoteleostei</taxon>
        <taxon>Acanthomorphata</taxon>
        <taxon>Gobiaria</taxon>
        <taxon>Gobiiformes</taxon>
        <taxon>Gobioidei</taxon>
        <taxon>Gobiidae</taxon>
        <taxon>Gobionellinae</taxon>
        <taxon>Mugilogobius</taxon>
    </lineage>
</organism>
<comment type="caution">
    <text evidence="2">The sequence shown here is derived from an EMBL/GenBank/DDBJ whole genome shotgun (WGS) entry which is preliminary data.</text>
</comment>
<feature type="compositionally biased region" description="Basic residues" evidence="1">
    <location>
        <begin position="172"/>
        <end position="181"/>
    </location>
</feature>
<gene>
    <name evidence="2" type="ORF">WMY93_028232</name>
</gene>
<accession>A0AAW0MUJ0</accession>
<evidence type="ECO:0000256" key="1">
    <source>
        <dbReference type="SAM" id="MobiDB-lite"/>
    </source>
</evidence>
<feature type="region of interest" description="Disordered" evidence="1">
    <location>
        <begin position="172"/>
        <end position="193"/>
    </location>
</feature>
<keyword evidence="3" id="KW-1185">Reference proteome</keyword>
<evidence type="ECO:0000313" key="3">
    <source>
        <dbReference type="Proteomes" id="UP001460270"/>
    </source>
</evidence>
<reference evidence="3" key="1">
    <citation type="submission" date="2024-04" db="EMBL/GenBank/DDBJ databases">
        <title>Salinicola lusitanus LLJ914,a marine bacterium isolated from the Okinawa Trough.</title>
        <authorList>
            <person name="Li J."/>
        </authorList>
    </citation>
    <scope>NUCLEOTIDE SEQUENCE [LARGE SCALE GENOMIC DNA]</scope>
</reference>
<dbReference type="Proteomes" id="UP001460270">
    <property type="component" value="Unassembled WGS sequence"/>
</dbReference>
<dbReference type="AlphaFoldDB" id="A0AAW0MUJ0"/>
<name>A0AAW0MUJ0_9GOBI</name>
<proteinExistence type="predicted"/>
<feature type="compositionally biased region" description="Basic and acidic residues" evidence="1">
    <location>
        <begin position="18"/>
        <end position="42"/>
    </location>
</feature>
<dbReference type="EMBL" id="JBBPFD010000021">
    <property type="protein sequence ID" value="KAK7882058.1"/>
    <property type="molecule type" value="Genomic_DNA"/>
</dbReference>